<dbReference type="PROSITE" id="PS52050">
    <property type="entry name" value="WYL"/>
    <property type="match status" value="1"/>
</dbReference>
<dbReference type="InterPro" id="IPR051534">
    <property type="entry name" value="CBASS_pafABC_assoc_protein"/>
</dbReference>
<evidence type="ECO:0000313" key="2">
    <source>
        <dbReference type="Proteomes" id="UP000029538"/>
    </source>
</evidence>
<dbReference type="InterPro" id="IPR036390">
    <property type="entry name" value="WH_DNA-bd_sf"/>
</dbReference>
<gene>
    <name evidence="1" type="ORF">HMPREF0654_09635</name>
</gene>
<dbReference type="Gene3D" id="1.10.10.10">
    <property type="entry name" value="Winged helix-like DNA-binding domain superfamily/Winged helix DNA-binding domain"/>
    <property type="match status" value="1"/>
</dbReference>
<proteinExistence type="predicted"/>
<dbReference type="AlphaFoldDB" id="A0A096BZ80"/>
<dbReference type="SUPFAM" id="SSF46785">
    <property type="entry name" value="Winged helix' DNA-binding domain"/>
    <property type="match status" value="1"/>
</dbReference>
<comment type="caution">
    <text evidence="1">The sequence shown here is derived from an EMBL/GenBank/DDBJ whole genome shotgun (WGS) entry which is preliminary data.</text>
</comment>
<dbReference type="PANTHER" id="PTHR34580:SF1">
    <property type="entry name" value="PROTEIN PAFC"/>
    <property type="match status" value="1"/>
</dbReference>
<reference evidence="1 2" key="1">
    <citation type="submission" date="2014-07" db="EMBL/GenBank/DDBJ databases">
        <authorList>
            <person name="McCorrison J."/>
            <person name="Sanka R."/>
            <person name="Torralba M."/>
            <person name="Gillis M."/>
            <person name="Haft D.H."/>
            <person name="Methe B."/>
            <person name="Sutton G."/>
            <person name="Nelson K.E."/>
        </authorList>
    </citation>
    <scope>NUCLEOTIDE SEQUENCE [LARGE SCALE GENOMIC DNA]</scope>
    <source>
        <strain evidence="1 2">DNF00882</strain>
    </source>
</reference>
<accession>A0A096BZ80</accession>
<protein>
    <submittedName>
        <fullName evidence="1">Transcriptional regulator</fullName>
    </submittedName>
</protein>
<organism evidence="1 2">
    <name type="scientific">Prevotella disiens DNF00882</name>
    <dbReference type="NCBI Taxonomy" id="1401075"/>
    <lineage>
        <taxon>Bacteria</taxon>
        <taxon>Pseudomonadati</taxon>
        <taxon>Bacteroidota</taxon>
        <taxon>Bacteroidia</taxon>
        <taxon>Bacteroidales</taxon>
        <taxon>Prevotellaceae</taxon>
        <taxon>Prevotella</taxon>
    </lineage>
</organism>
<dbReference type="RefSeq" id="WP_036884327.1">
    <property type="nucleotide sequence ID" value="NZ_JRNR01000101.1"/>
</dbReference>
<evidence type="ECO:0000313" key="1">
    <source>
        <dbReference type="EMBL" id="KGF48062.1"/>
    </source>
</evidence>
<name>A0A096BZ80_9BACT</name>
<dbReference type="EMBL" id="JRNR01000101">
    <property type="protein sequence ID" value="KGF48062.1"/>
    <property type="molecule type" value="Genomic_DNA"/>
</dbReference>
<dbReference type="PANTHER" id="PTHR34580">
    <property type="match status" value="1"/>
</dbReference>
<dbReference type="Proteomes" id="UP000029538">
    <property type="component" value="Unassembled WGS sequence"/>
</dbReference>
<sequence length="303" mass="35823">MRHSKLQNELKLILLLADNMGYTATELSEKMEVSRRHIYYLLEFIESAGFILFKRNNKYHLDRRSPFFTELTETLQFSDAEIRTIYNILLMAGDGSETVNQLRMKLDRAYNFSERVLDKRSTLLNNNLKLISEAIHTKKMVKFVGYSSPHSHTVSDRIVEPFLLMNDNQDVRCHEIKTGMNKTFRINRIKTIEKVDTPWIYEEKHRQIFTDIFMFSGEEHHRVKLKLGQLSYNIFMEEYSQGAKYIQPLNSKEWLLDIEVCDFRGLGRFVLGLYSDIEIVENNEFKAFINDMLQKYIAKSSNE</sequence>
<dbReference type="InterPro" id="IPR036388">
    <property type="entry name" value="WH-like_DNA-bd_sf"/>
</dbReference>